<evidence type="ECO:0000256" key="1">
    <source>
        <dbReference type="ARBA" id="ARBA00004496"/>
    </source>
</evidence>
<dbReference type="Pfam" id="PF02811">
    <property type="entry name" value="PHP"/>
    <property type="match status" value="1"/>
</dbReference>
<dbReference type="PANTHER" id="PTHR32294">
    <property type="entry name" value="DNA POLYMERASE III SUBUNIT ALPHA"/>
    <property type="match status" value="1"/>
</dbReference>
<evidence type="ECO:0000256" key="4">
    <source>
        <dbReference type="ARBA" id="ARBA00022679"/>
    </source>
</evidence>
<dbReference type="InterPro" id="IPR011708">
    <property type="entry name" value="DNA_pol3_alpha_NTPase_dom"/>
</dbReference>
<dbReference type="NCBIfam" id="NF004226">
    <property type="entry name" value="PRK05673.1"/>
    <property type="match status" value="1"/>
</dbReference>
<keyword evidence="7" id="KW-0239">DNA-directed DNA polymerase</keyword>
<dbReference type="PANTHER" id="PTHR32294:SF0">
    <property type="entry name" value="DNA POLYMERASE III SUBUNIT ALPHA"/>
    <property type="match status" value="1"/>
</dbReference>
<dbReference type="EC" id="2.7.7.7" evidence="2"/>
<dbReference type="CDD" id="cd12113">
    <property type="entry name" value="PHP_PolIIIA_DnaE3"/>
    <property type="match status" value="1"/>
</dbReference>
<dbReference type="SUPFAM" id="SSF89550">
    <property type="entry name" value="PHP domain-like"/>
    <property type="match status" value="1"/>
</dbReference>
<organism evidence="10 11">
    <name type="scientific">Candidatus Ornithospirochaeta avicola</name>
    <dbReference type="NCBI Taxonomy" id="2840896"/>
    <lineage>
        <taxon>Bacteria</taxon>
        <taxon>Pseudomonadati</taxon>
        <taxon>Spirochaetota</taxon>
        <taxon>Spirochaetia</taxon>
        <taxon>Spirochaetales</taxon>
        <taxon>Spirochaetaceae</taxon>
        <taxon>Spirochaetaceae incertae sedis</taxon>
        <taxon>Candidatus Ornithospirochaeta</taxon>
    </lineage>
</organism>
<dbReference type="AlphaFoldDB" id="A0A9D1TMW6"/>
<dbReference type="GO" id="GO:0005737">
    <property type="term" value="C:cytoplasm"/>
    <property type="evidence" value="ECO:0007669"/>
    <property type="project" value="UniProtKB-SubCell"/>
</dbReference>
<evidence type="ECO:0000256" key="8">
    <source>
        <dbReference type="ARBA" id="ARBA00049244"/>
    </source>
</evidence>
<dbReference type="Pfam" id="PF01336">
    <property type="entry name" value="tRNA_anti-codon"/>
    <property type="match status" value="1"/>
</dbReference>
<reference evidence="10" key="1">
    <citation type="journal article" date="2021" name="PeerJ">
        <title>Extensive microbial diversity within the chicken gut microbiome revealed by metagenomics and culture.</title>
        <authorList>
            <person name="Gilroy R."/>
            <person name="Ravi A."/>
            <person name="Getino M."/>
            <person name="Pursley I."/>
            <person name="Horton D.L."/>
            <person name="Alikhan N.F."/>
            <person name="Baker D."/>
            <person name="Gharbi K."/>
            <person name="Hall N."/>
            <person name="Watson M."/>
            <person name="Adriaenssens E.M."/>
            <person name="Foster-Nyarko E."/>
            <person name="Jarju S."/>
            <person name="Secka A."/>
            <person name="Antonio M."/>
            <person name="Oren A."/>
            <person name="Chaudhuri R.R."/>
            <person name="La Ragione R."/>
            <person name="Hildebrand F."/>
            <person name="Pallen M.J."/>
        </authorList>
    </citation>
    <scope>NUCLEOTIDE SEQUENCE</scope>
    <source>
        <strain evidence="10">Gambia11-129</strain>
    </source>
</reference>
<evidence type="ECO:0000313" key="11">
    <source>
        <dbReference type="Proteomes" id="UP000823936"/>
    </source>
</evidence>
<keyword evidence="6" id="KW-0235">DNA replication</keyword>
<gene>
    <name evidence="10" type="primary">dnaE</name>
    <name evidence="10" type="ORF">IAB12_04140</name>
</gene>
<accession>A0A9D1TMW6</accession>
<dbReference type="InterPro" id="IPR040982">
    <property type="entry name" value="DNA_pol3_finger"/>
</dbReference>
<dbReference type="GO" id="GO:0003887">
    <property type="term" value="F:DNA-directed DNA polymerase activity"/>
    <property type="evidence" value="ECO:0007669"/>
    <property type="project" value="UniProtKB-KW"/>
</dbReference>
<reference evidence="10" key="2">
    <citation type="submission" date="2021-04" db="EMBL/GenBank/DDBJ databases">
        <authorList>
            <person name="Gilroy R."/>
        </authorList>
    </citation>
    <scope>NUCLEOTIDE SEQUENCE</scope>
    <source>
        <strain evidence="10">Gambia11-129</strain>
    </source>
</reference>
<dbReference type="InterPro" id="IPR004013">
    <property type="entry name" value="PHP_dom"/>
</dbReference>
<evidence type="ECO:0000259" key="9">
    <source>
        <dbReference type="SMART" id="SM00481"/>
    </source>
</evidence>
<dbReference type="Gene3D" id="3.20.20.140">
    <property type="entry name" value="Metal-dependent hydrolases"/>
    <property type="match status" value="1"/>
</dbReference>
<evidence type="ECO:0000256" key="6">
    <source>
        <dbReference type="ARBA" id="ARBA00022705"/>
    </source>
</evidence>
<dbReference type="EMBL" id="DXHU01000016">
    <property type="protein sequence ID" value="HIV98952.1"/>
    <property type="molecule type" value="Genomic_DNA"/>
</dbReference>
<dbReference type="InterPro" id="IPR004805">
    <property type="entry name" value="DnaE2/DnaE/PolC"/>
</dbReference>
<keyword evidence="5 10" id="KW-0548">Nucleotidyltransferase</keyword>
<dbReference type="InterPro" id="IPR029460">
    <property type="entry name" value="DNAPol_HHH"/>
</dbReference>
<dbReference type="GO" id="GO:0008408">
    <property type="term" value="F:3'-5' exonuclease activity"/>
    <property type="evidence" value="ECO:0007669"/>
    <property type="project" value="InterPro"/>
</dbReference>
<evidence type="ECO:0000256" key="3">
    <source>
        <dbReference type="ARBA" id="ARBA00019114"/>
    </source>
</evidence>
<dbReference type="Gene3D" id="1.10.150.870">
    <property type="match status" value="1"/>
</dbReference>
<dbReference type="NCBIfam" id="NF005298">
    <property type="entry name" value="PRK06826.1"/>
    <property type="match status" value="1"/>
</dbReference>
<dbReference type="InterPro" id="IPR016195">
    <property type="entry name" value="Pol/histidinol_Pase-like"/>
</dbReference>
<dbReference type="InterPro" id="IPR003141">
    <property type="entry name" value="Pol/His_phosphatase_N"/>
</dbReference>
<comment type="caution">
    <text evidence="10">The sequence shown here is derived from an EMBL/GenBank/DDBJ whole genome shotgun (WGS) entry which is preliminary data.</text>
</comment>
<dbReference type="Proteomes" id="UP000823936">
    <property type="component" value="Unassembled WGS sequence"/>
</dbReference>
<keyword evidence="4 10" id="KW-0808">Transferase</keyword>
<dbReference type="Pfam" id="PF07733">
    <property type="entry name" value="DNA_pol3_alpha"/>
    <property type="match status" value="1"/>
</dbReference>
<dbReference type="InterPro" id="IPR041931">
    <property type="entry name" value="DNA_pol3_alpha_thumb_dom"/>
</dbReference>
<dbReference type="Pfam" id="PF14579">
    <property type="entry name" value="HHH_6"/>
    <property type="match status" value="1"/>
</dbReference>
<evidence type="ECO:0000256" key="2">
    <source>
        <dbReference type="ARBA" id="ARBA00012417"/>
    </source>
</evidence>
<dbReference type="SMART" id="SM00481">
    <property type="entry name" value="POLIIIAc"/>
    <property type="match status" value="1"/>
</dbReference>
<comment type="subcellular location">
    <subcellularLocation>
        <location evidence="1">Cytoplasm</location>
    </subcellularLocation>
</comment>
<proteinExistence type="predicted"/>
<protein>
    <recommendedName>
        <fullName evidence="3">DNA polymerase III subunit alpha</fullName>
        <ecNumber evidence="2">2.7.7.7</ecNumber>
    </recommendedName>
</protein>
<dbReference type="GO" id="GO:0006260">
    <property type="term" value="P:DNA replication"/>
    <property type="evidence" value="ECO:0007669"/>
    <property type="project" value="UniProtKB-KW"/>
</dbReference>
<evidence type="ECO:0000256" key="7">
    <source>
        <dbReference type="ARBA" id="ARBA00022932"/>
    </source>
</evidence>
<feature type="domain" description="Polymerase/histidinol phosphatase N-terminal" evidence="9">
    <location>
        <begin position="5"/>
        <end position="72"/>
    </location>
</feature>
<comment type="catalytic activity">
    <reaction evidence="8">
        <text>DNA(n) + a 2'-deoxyribonucleoside 5'-triphosphate = DNA(n+1) + diphosphate</text>
        <dbReference type="Rhea" id="RHEA:22508"/>
        <dbReference type="Rhea" id="RHEA-COMP:17339"/>
        <dbReference type="Rhea" id="RHEA-COMP:17340"/>
        <dbReference type="ChEBI" id="CHEBI:33019"/>
        <dbReference type="ChEBI" id="CHEBI:61560"/>
        <dbReference type="ChEBI" id="CHEBI:173112"/>
        <dbReference type="EC" id="2.7.7.7"/>
    </reaction>
</comment>
<evidence type="ECO:0000313" key="10">
    <source>
        <dbReference type="EMBL" id="HIV98952.1"/>
    </source>
</evidence>
<name>A0A9D1TMW6_9SPIO</name>
<dbReference type="CDD" id="cd04485">
    <property type="entry name" value="DnaE_OBF"/>
    <property type="match status" value="1"/>
</dbReference>
<evidence type="ECO:0000256" key="5">
    <source>
        <dbReference type="ARBA" id="ARBA00022695"/>
    </source>
</evidence>
<dbReference type="InterPro" id="IPR004365">
    <property type="entry name" value="NA-bd_OB_tRNA"/>
</dbReference>
<dbReference type="Gene3D" id="1.10.10.1600">
    <property type="entry name" value="Bacterial DNA polymerase III alpha subunit, thumb domain"/>
    <property type="match status" value="1"/>
</dbReference>
<dbReference type="GO" id="GO:0003676">
    <property type="term" value="F:nucleic acid binding"/>
    <property type="evidence" value="ECO:0007669"/>
    <property type="project" value="InterPro"/>
</dbReference>
<dbReference type="NCBIfam" id="TIGR00594">
    <property type="entry name" value="polc"/>
    <property type="match status" value="1"/>
</dbReference>
<dbReference type="Pfam" id="PF17657">
    <property type="entry name" value="DNA_pol3_finger"/>
    <property type="match status" value="1"/>
</dbReference>
<sequence length="1146" mass="130472">MSNFVHLHNHTDFSLLDGAATISGYVKKAVSLNMKALAITDHGNMYGALYFYNECRKAGIKPIIGCEFYVNPKDRRSRESGNKYYHLILLATSDKGYHNLMELNSIAFKEGYYYKPRIDDETLKEHSEDLICTSACLAGEILQILMTPQNRAGFTRPTKAQEEDNYEKAKERVKWFKDLFPGRYFIELQDHGLEEQKYTNPILVRLAHEMDVPLICTNDIHYLEKEDSNAHDSLLCVGTNAKKNDTNRMRFPNSEFYFKSQKEMEDLFSWIPEAVENTGKLADMVDINIKFPGPILPKCTIPEPFRTEAEYLVYLANDGLRKRYKKITKTLQDRLDYELGVIIKMDFPGYFLIVRDYIAWAKSHGIPVGPGRGSGAGSLVAYAVTITDIEPMKYSLLFERFLNIERVSMPDFDVDFCFERRGEVIDYVTEHYGKDRVGQIVTFGTLKAKAVVKDVARVLDIPFDESTKICSFIPDDPKMTIEKALESEEKLMEYYNRGGVYTELFETAKKLEGLHRHTSLHAAGVVIGRESLEHYVPLCTDSKTGGIATQYTMKQIEDCGLVKMDFLGLKTLTLIKHTEDLIKKRIPDFDINKISEEDEKTFRMLSEGDSACVFQFESPGMRRILKRAEPHSIEDLVALNALYRPGPMQFIDQYIDSKQGRIPIVYPDPSLEDVLKTTYGVIVYQEQVMQVAQIIAGYTLGQADILRRIMGKKQQDKLAEELVKFREGAVKRGYTAEHAEEIFHILEPFAGYGFNKSHAVAYSVVAYQTAYLKANFPAEFLAANLTNEMRNPDKFKEYLNLAPQMNLRILPPDINRSDKHFNVSEGDIVYGLAGIKNVGENAVEEIVKEREKNGAYTSFIDFISRQKESPNSRLLESLVKAGAFDSLEKNRAMLCANIEDALQYDKGTREMTRGGQMSLFGDDEVMNTFTMKNVPDWSQDEKLRTEKEMMGFYISGHPLDKYRDKISECVRISLDDISSLPRARDVNLIAMVTQIKVLKTKKEEKMAALNLQTKEGEIEAVMFPKVYAKFSQMIENDGIYGFTGQISDRGDSVNFVIEEATAPELLAPLSIEKIMIYLSSSHLRDEGALEELKNVITAYSGDNPVYLALGWEKEAVKLPFNMGLKYSADAIKEIRELPVVENLVIY</sequence>